<reference evidence="2 3" key="1">
    <citation type="submission" date="2018-11" db="EMBL/GenBank/DDBJ databases">
        <authorList>
            <consortium name="Pathogen Informatics"/>
        </authorList>
    </citation>
    <scope>NUCLEOTIDE SEQUENCE [LARGE SCALE GENOMIC DNA]</scope>
</reference>
<dbReference type="InterPro" id="IPR011042">
    <property type="entry name" value="6-blade_b-propeller_TolB-like"/>
</dbReference>
<dbReference type="Proteomes" id="UP000270094">
    <property type="component" value="Unassembled WGS sequence"/>
</dbReference>
<dbReference type="PANTHER" id="PTHR11799:SF12">
    <property type="entry name" value="PARAOXONASE-RELATED"/>
    <property type="match status" value="1"/>
</dbReference>
<name>A0A3P7K2C1_STRVU</name>
<accession>A0A3P7K2C1</accession>
<protein>
    <recommendedName>
        <fullName evidence="4">SMP-30/Gluconolactonase/LRE-like region domain-containing protein</fullName>
    </recommendedName>
</protein>
<dbReference type="EMBL" id="UYYB01140921">
    <property type="protein sequence ID" value="VDM85474.1"/>
    <property type="molecule type" value="Genomic_DNA"/>
</dbReference>
<evidence type="ECO:0000256" key="1">
    <source>
        <dbReference type="SAM" id="SignalP"/>
    </source>
</evidence>
<feature type="chain" id="PRO_5017971261" description="SMP-30/Gluconolactonase/LRE-like region domain-containing protein" evidence="1">
    <location>
        <begin position="21"/>
        <end position="118"/>
    </location>
</feature>
<sequence length="118" mass="13277">MHSQHTLALLHVVDVPLWTAADNFYVDPDGVLWTAAHPVIKKAFEHFGNCDDLSIHSPSQVLRIKFSDDFKTWEITEPFADDGRFISASSIAVPFKNQLLIGSVCRELVHCDIRSDTI</sequence>
<evidence type="ECO:0008006" key="4">
    <source>
        <dbReference type="Google" id="ProtNLM"/>
    </source>
</evidence>
<keyword evidence="3" id="KW-1185">Reference proteome</keyword>
<organism evidence="2 3">
    <name type="scientific">Strongylus vulgaris</name>
    <name type="common">Blood worm</name>
    <dbReference type="NCBI Taxonomy" id="40348"/>
    <lineage>
        <taxon>Eukaryota</taxon>
        <taxon>Metazoa</taxon>
        <taxon>Ecdysozoa</taxon>
        <taxon>Nematoda</taxon>
        <taxon>Chromadorea</taxon>
        <taxon>Rhabditida</taxon>
        <taxon>Rhabditina</taxon>
        <taxon>Rhabditomorpha</taxon>
        <taxon>Strongyloidea</taxon>
        <taxon>Strongylidae</taxon>
        <taxon>Strongylus</taxon>
    </lineage>
</organism>
<evidence type="ECO:0000313" key="2">
    <source>
        <dbReference type="EMBL" id="VDM85474.1"/>
    </source>
</evidence>
<gene>
    <name evidence="2" type="ORF">SVUK_LOCUS20472</name>
</gene>
<dbReference type="PANTHER" id="PTHR11799">
    <property type="entry name" value="PARAOXONASE"/>
    <property type="match status" value="1"/>
</dbReference>
<feature type="signal peptide" evidence="1">
    <location>
        <begin position="1"/>
        <end position="20"/>
    </location>
</feature>
<evidence type="ECO:0000313" key="3">
    <source>
        <dbReference type="Proteomes" id="UP000270094"/>
    </source>
</evidence>
<proteinExistence type="predicted"/>
<dbReference type="SUPFAM" id="SSF63829">
    <property type="entry name" value="Calcium-dependent phosphotriesterase"/>
    <property type="match status" value="1"/>
</dbReference>
<dbReference type="AlphaFoldDB" id="A0A3P7K2C1"/>
<keyword evidence="1" id="KW-0732">Signal</keyword>
<dbReference type="OrthoDB" id="5845223at2759"/>
<dbReference type="InterPro" id="IPR051288">
    <property type="entry name" value="Serum_paraoxonase/arylesterase"/>
</dbReference>
<dbReference type="Gene3D" id="2.120.10.30">
    <property type="entry name" value="TolB, C-terminal domain"/>
    <property type="match status" value="1"/>
</dbReference>